<feature type="compositionally biased region" description="Low complexity" evidence="5">
    <location>
        <begin position="346"/>
        <end position="363"/>
    </location>
</feature>
<comment type="similarity">
    <text evidence="2 4">Belongs to the syntaxin family.</text>
</comment>
<dbReference type="Gene3D" id="1.20.58.70">
    <property type="match status" value="1"/>
</dbReference>
<name>A0A3B0JSU3_DROGU</name>
<reference evidence="8" key="1">
    <citation type="submission" date="2018-01" db="EMBL/GenBank/DDBJ databases">
        <authorList>
            <person name="Alioto T."/>
            <person name="Alioto T."/>
        </authorList>
    </citation>
    <scope>NUCLEOTIDE SEQUENCE [LARGE SCALE GENOMIC DNA]</scope>
</reference>
<dbReference type="SMART" id="SM00503">
    <property type="entry name" value="SynN"/>
    <property type="match status" value="1"/>
</dbReference>
<dbReference type="Pfam" id="PF14523">
    <property type="entry name" value="Syntaxin_2"/>
    <property type="match status" value="1"/>
</dbReference>
<dbReference type="PANTHER" id="PTHR19957">
    <property type="entry name" value="SYNTAXIN"/>
    <property type="match status" value="1"/>
</dbReference>
<protein>
    <submittedName>
        <fullName evidence="7">Blast:Syntaxin-12</fullName>
    </submittedName>
</protein>
<dbReference type="SUPFAM" id="SSF47661">
    <property type="entry name" value="t-snare proteins"/>
    <property type="match status" value="1"/>
</dbReference>
<dbReference type="GO" id="GO:0006906">
    <property type="term" value="P:vesicle fusion"/>
    <property type="evidence" value="ECO:0007669"/>
    <property type="project" value="TreeGrafter"/>
</dbReference>
<dbReference type="GO" id="GO:0000149">
    <property type="term" value="F:SNARE binding"/>
    <property type="evidence" value="ECO:0007669"/>
    <property type="project" value="TreeGrafter"/>
</dbReference>
<dbReference type="InterPro" id="IPR019034">
    <property type="entry name" value="UPF0390"/>
</dbReference>
<proteinExistence type="inferred from homology"/>
<evidence type="ECO:0000256" key="1">
    <source>
        <dbReference type="ARBA" id="ARBA00004211"/>
    </source>
</evidence>
<keyword evidence="8" id="KW-1185">Reference proteome</keyword>
<evidence type="ECO:0000313" key="7">
    <source>
        <dbReference type="EMBL" id="SPP76426.1"/>
    </source>
</evidence>
<gene>
    <name evidence="7" type="ORF">DGUA_6G006963</name>
</gene>
<dbReference type="InterPro" id="IPR045242">
    <property type="entry name" value="Syntaxin"/>
</dbReference>
<evidence type="ECO:0000256" key="4">
    <source>
        <dbReference type="RuleBase" id="RU003858"/>
    </source>
</evidence>
<dbReference type="Gene3D" id="1.20.5.110">
    <property type="match status" value="1"/>
</dbReference>
<dbReference type="InterPro" id="IPR010989">
    <property type="entry name" value="SNARE"/>
</dbReference>
<dbReference type="GO" id="GO:0048278">
    <property type="term" value="P:vesicle docking"/>
    <property type="evidence" value="ECO:0007669"/>
    <property type="project" value="TreeGrafter"/>
</dbReference>
<dbReference type="Proteomes" id="UP000268350">
    <property type="component" value="Unassembled WGS sequence"/>
</dbReference>
<feature type="domain" description="T-SNARE coiled-coil homology" evidence="6">
    <location>
        <begin position="183"/>
        <end position="245"/>
    </location>
</feature>
<dbReference type="PANTHER" id="PTHR19957:SF38">
    <property type="entry name" value="LD27581P"/>
    <property type="match status" value="1"/>
</dbReference>
<dbReference type="FunFam" id="1.20.58.70:FF:000044">
    <property type="entry name" value="GM25395"/>
    <property type="match status" value="1"/>
</dbReference>
<dbReference type="Pfam" id="PF09495">
    <property type="entry name" value="DUF2462"/>
    <property type="match status" value="1"/>
</dbReference>
<accession>A0A3B0JSU3</accession>
<dbReference type="OrthoDB" id="75754at2759"/>
<dbReference type="InterPro" id="IPR006012">
    <property type="entry name" value="Syntaxin/epimorphin_CS"/>
</dbReference>
<dbReference type="InterPro" id="IPR000727">
    <property type="entry name" value="T_SNARE_dom"/>
</dbReference>
<keyword evidence="3" id="KW-0813">Transport</keyword>
<dbReference type="STRING" id="7266.A0A3B0JSU3"/>
<dbReference type="AlphaFoldDB" id="A0A3B0JSU3"/>
<organism evidence="7 8">
    <name type="scientific">Drosophila guanche</name>
    <name type="common">Fruit fly</name>
    <dbReference type="NCBI Taxonomy" id="7266"/>
    <lineage>
        <taxon>Eukaryota</taxon>
        <taxon>Metazoa</taxon>
        <taxon>Ecdysozoa</taxon>
        <taxon>Arthropoda</taxon>
        <taxon>Hexapoda</taxon>
        <taxon>Insecta</taxon>
        <taxon>Pterygota</taxon>
        <taxon>Neoptera</taxon>
        <taxon>Endopterygota</taxon>
        <taxon>Diptera</taxon>
        <taxon>Brachycera</taxon>
        <taxon>Muscomorpha</taxon>
        <taxon>Ephydroidea</taxon>
        <taxon>Drosophilidae</taxon>
        <taxon>Drosophila</taxon>
        <taxon>Sophophora</taxon>
    </lineage>
</organism>
<evidence type="ECO:0000256" key="5">
    <source>
        <dbReference type="SAM" id="MobiDB-lite"/>
    </source>
</evidence>
<evidence type="ECO:0000259" key="6">
    <source>
        <dbReference type="PROSITE" id="PS50192"/>
    </source>
</evidence>
<feature type="region of interest" description="Disordered" evidence="5">
    <location>
        <begin position="1"/>
        <end position="21"/>
    </location>
</feature>
<dbReference type="Pfam" id="PF05739">
    <property type="entry name" value="SNARE"/>
    <property type="match status" value="1"/>
</dbReference>
<dbReference type="GO" id="GO:0012505">
    <property type="term" value="C:endomembrane system"/>
    <property type="evidence" value="ECO:0007669"/>
    <property type="project" value="TreeGrafter"/>
</dbReference>
<dbReference type="CDD" id="cd15847">
    <property type="entry name" value="SNARE_syntaxin7_like"/>
    <property type="match status" value="1"/>
</dbReference>
<dbReference type="GO" id="GO:0006886">
    <property type="term" value="P:intracellular protein transport"/>
    <property type="evidence" value="ECO:0007669"/>
    <property type="project" value="InterPro"/>
</dbReference>
<sequence length="363" mass="40360">MSQALNNPSGGAPHRDYGATGESITPEVSFAAPGGSSGFSPTEFMSLSEDIGHNITAVLFSTKQLEKQLKLIGTPKDLPSLRDKVHSINTKTNGRIQTITVDLQRLQAVVRHGDRQQKLQLEKLTREFHNVVEKYSNLQRSISAAMRQSYQRALGSEHESEVSARAELLQQQRQEQAGLQQEHDLLVERHRQVEQIESDIIDVNQIFTKLSGLVHEQGEQMDFIENSIEQTATNVEDGHSELAKAARSRQSYRRKILILLMPQGKFKKAKMPAAMQKKKQKQAAFTRRSNAPIQAKKGKFNETQKIKAVISKSVNKSVESELRSRAHEGYIQLSKAQEAVAKHHASQAAAAAATSTNATKPVE</sequence>
<dbReference type="InterPro" id="IPR006011">
    <property type="entry name" value="Syntaxin_N"/>
</dbReference>
<feature type="region of interest" description="Disordered" evidence="5">
    <location>
        <begin position="341"/>
        <end position="363"/>
    </location>
</feature>
<dbReference type="PROSITE" id="PS50192">
    <property type="entry name" value="T_SNARE"/>
    <property type="match status" value="1"/>
</dbReference>
<dbReference type="GO" id="GO:0005484">
    <property type="term" value="F:SNAP receptor activity"/>
    <property type="evidence" value="ECO:0007669"/>
    <property type="project" value="InterPro"/>
</dbReference>
<dbReference type="GO" id="GO:0006836">
    <property type="term" value="P:neurotransmitter transport"/>
    <property type="evidence" value="ECO:0007669"/>
    <property type="project" value="UniProtKB-KW"/>
</dbReference>
<evidence type="ECO:0000256" key="2">
    <source>
        <dbReference type="ARBA" id="ARBA00009063"/>
    </source>
</evidence>
<dbReference type="PROSITE" id="PS00914">
    <property type="entry name" value="SYNTAXIN"/>
    <property type="match status" value="1"/>
</dbReference>
<evidence type="ECO:0000313" key="8">
    <source>
        <dbReference type="Proteomes" id="UP000268350"/>
    </source>
</evidence>
<dbReference type="EMBL" id="OUUW01000002">
    <property type="protein sequence ID" value="SPP76426.1"/>
    <property type="molecule type" value="Genomic_DNA"/>
</dbReference>
<comment type="subcellular location">
    <subcellularLocation>
        <location evidence="1">Membrane</location>
        <topology evidence="1">Single-pass type IV membrane protein</topology>
    </subcellularLocation>
</comment>
<keyword evidence="3" id="KW-0532">Neurotransmitter transport</keyword>
<dbReference type="SMART" id="SM00397">
    <property type="entry name" value="t_SNARE"/>
    <property type="match status" value="1"/>
</dbReference>
<evidence type="ECO:0000256" key="3">
    <source>
        <dbReference type="ARBA" id="ARBA00022775"/>
    </source>
</evidence>
<dbReference type="GO" id="GO:0031201">
    <property type="term" value="C:SNARE complex"/>
    <property type="evidence" value="ECO:0007669"/>
    <property type="project" value="TreeGrafter"/>
</dbReference>